<protein>
    <submittedName>
        <fullName evidence="15">Ligand-gated channel</fullName>
    </submittedName>
</protein>
<dbReference type="PROSITE" id="PS52016">
    <property type="entry name" value="TONB_DEPENDENT_REC_3"/>
    <property type="match status" value="1"/>
</dbReference>
<dbReference type="SUPFAM" id="SSF56935">
    <property type="entry name" value="Porins"/>
    <property type="match status" value="1"/>
</dbReference>
<evidence type="ECO:0000313" key="15">
    <source>
        <dbReference type="EMBL" id="GGD62179.1"/>
    </source>
</evidence>
<keyword evidence="12" id="KW-0732">Signal</keyword>
<dbReference type="NCBIfam" id="TIGR01783">
    <property type="entry name" value="TonB-siderophor"/>
    <property type="match status" value="1"/>
</dbReference>
<comment type="subcellular location">
    <subcellularLocation>
        <location evidence="1 10">Cell outer membrane</location>
        <topology evidence="1 10">Multi-pass membrane protein</topology>
    </subcellularLocation>
</comment>
<dbReference type="InterPro" id="IPR012910">
    <property type="entry name" value="Plug_dom"/>
</dbReference>
<proteinExistence type="inferred from homology"/>
<keyword evidence="7 10" id="KW-0472">Membrane</keyword>
<dbReference type="InterPro" id="IPR000531">
    <property type="entry name" value="Beta-barrel_TonB"/>
</dbReference>
<dbReference type="InterPro" id="IPR037066">
    <property type="entry name" value="Plug_dom_sf"/>
</dbReference>
<keyword evidence="16" id="KW-1185">Reference proteome</keyword>
<feature type="signal peptide" evidence="12">
    <location>
        <begin position="1"/>
        <end position="33"/>
    </location>
</feature>
<dbReference type="Gene3D" id="2.40.170.20">
    <property type="entry name" value="TonB-dependent receptor, beta-barrel domain"/>
    <property type="match status" value="1"/>
</dbReference>
<dbReference type="InterPro" id="IPR010105">
    <property type="entry name" value="TonB_sidphr_rcpt"/>
</dbReference>
<evidence type="ECO:0000256" key="7">
    <source>
        <dbReference type="ARBA" id="ARBA00023136"/>
    </source>
</evidence>
<comment type="similarity">
    <text evidence="2 10 11">Belongs to the TonB-dependent receptor family.</text>
</comment>
<evidence type="ECO:0000259" key="13">
    <source>
        <dbReference type="Pfam" id="PF00593"/>
    </source>
</evidence>
<dbReference type="PANTHER" id="PTHR32552:SF74">
    <property type="entry name" value="HYDROXAMATE SIDEROPHORE RECEPTOR FHUE"/>
    <property type="match status" value="1"/>
</dbReference>
<evidence type="ECO:0000256" key="11">
    <source>
        <dbReference type="RuleBase" id="RU003357"/>
    </source>
</evidence>
<feature type="domain" description="TonB-dependent receptor plug" evidence="14">
    <location>
        <begin position="62"/>
        <end position="160"/>
    </location>
</feature>
<evidence type="ECO:0000256" key="2">
    <source>
        <dbReference type="ARBA" id="ARBA00009810"/>
    </source>
</evidence>
<dbReference type="PANTHER" id="PTHR32552">
    <property type="entry name" value="FERRICHROME IRON RECEPTOR-RELATED"/>
    <property type="match status" value="1"/>
</dbReference>
<evidence type="ECO:0000256" key="3">
    <source>
        <dbReference type="ARBA" id="ARBA00022448"/>
    </source>
</evidence>
<evidence type="ECO:0000259" key="14">
    <source>
        <dbReference type="Pfam" id="PF07715"/>
    </source>
</evidence>
<evidence type="ECO:0000256" key="4">
    <source>
        <dbReference type="ARBA" id="ARBA00022452"/>
    </source>
</evidence>
<keyword evidence="3 10" id="KW-0813">Transport</keyword>
<dbReference type="PROSITE" id="PS51257">
    <property type="entry name" value="PROKAR_LIPOPROTEIN"/>
    <property type="match status" value="1"/>
</dbReference>
<evidence type="ECO:0000256" key="8">
    <source>
        <dbReference type="ARBA" id="ARBA00023170"/>
    </source>
</evidence>
<dbReference type="Pfam" id="PF00593">
    <property type="entry name" value="TonB_dep_Rec_b-barrel"/>
    <property type="match status" value="1"/>
</dbReference>
<gene>
    <name evidence="15" type="primary">fpvA</name>
    <name evidence="15" type="ORF">GCM10011357_16820</name>
</gene>
<dbReference type="EMBL" id="BMGJ01000005">
    <property type="protein sequence ID" value="GGD62179.1"/>
    <property type="molecule type" value="Genomic_DNA"/>
</dbReference>
<keyword evidence="8" id="KW-0675">Receptor</keyword>
<name>A0ABQ1RB27_9ALTE</name>
<keyword evidence="4 10" id="KW-1134">Transmembrane beta strand</keyword>
<keyword evidence="9 10" id="KW-0998">Cell outer membrane</keyword>
<comment type="caution">
    <text evidence="15">The sequence shown here is derived from an EMBL/GenBank/DDBJ whole genome shotgun (WGS) entry which is preliminary data.</text>
</comment>
<dbReference type="Gene3D" id="2.170.130.10">
    <property type="entry name" value="TonB-dependent receptor, plug domain"/>
    <property type="match status" value="1"/>
</dbReference>
<sequence>MVLSTKPPFIRSRLSTVLSLTIVWSSCFLPAVAQEQQQIERLEVQGSRLDKASTATGLPLTLRKTPQSVSIIGSEFIDSFALESIADIMTFAPGLQAQRAETDRYFFRARGNDITNFQFDGVPVNYNSFFNDAVTDTIIFERVEVVRGATGLLTGAGEPSAAINLIRKRPKAEGGGYINARVGSWNQRRLELDHSLALSEDGAVNARVAGAYEQGDSYVDLAEKDDLQLYGVITADLSAQTRLTVGLDHSRRNPKGSTWGALPLFYADGSPADDLPVSTTTAAQWTKWERDGTNAFASIEHAFDNGWDIHAELERREGEMDGHLLYLYGLPDKETGLGMGTSPLIYQSKREQDALRLMASGPFSLLGREHNLTAGLLYSQQDITSDSFRPLEAVPVGNFLEWDGSVSKPPFGQEPASSGSETITQQGAYLAAQFNLHDQVNLILGSRLSDYKVEGDTGDYKHDSVTTPYAGLVFDFSEVISAYISYTEIFQPQDAKDADNRRLDPVEGSNAEIGVKGDFFDQALTASFSLFKVEKDNVAVLDPNFTEPLPDGSFPSVAVKGAQNQGYELEVNGNPSDQLDLYFSFTHSESEQADGSPFKTYLPEDMVRLSGLYRISDQVKMGANINWQSEMVNPGVGPNGESARQDAYTLVNLMASYDINDQLQAQINLNNALDKKYYSSIDFYNQGFWGPERNLQVSLRYSW</sequence>
<feature type="domain" description="TonB-dependent receptor-like beta-barrel" evidence="13">
    <location>
        <begin position="252"/>
        <end position="671"/>
    </location>
</feature>
<dbReference type="Pfam" id="PF07715">
    <property type="entry name" value="Plug"/>
    <property type="match status" value="1"/>
</dbReference>
<dbReference type="RefSeq" id="WP_099033769.1">
    <property type="nucleotide sequence ID" value="NZ_BMGJ01000005.1"/>
</dbReference>
<organism evidence="15 16">
    <name type="scientific">Lacimicrobium alkaliphilum</name>
    <dbReference type="NCBI Taxonomy" id="1526571"/>
    <lineage>
        <taxon>Bacteria</taxon>
        <taxon>Pseudomonadati</taxon>
        <taxon>Pseudomonadota</taxon>
        <taxon>Gammaproteobacteria</taxon>
        <taxon>Alteromonadales</taxon>
        <taxon>Alteromonadaceae</taxon>
        <taxon>Lacimicrobium</taxon>
    </lineage>
</organism>
<evidence type="ECO:0000256" key="12">
    <source>
        <dbReference type="SAM" id="SignalP"/>
    </source>
</evidence>
<evidence type="ECO:0000256" key="5">
    <source>
        <dbReference type="ARBA" id="ARBA00022692"/>
    </source>
</evidence>
<evidence type="ECO:0000256" key="1">
    <source>
        <dbReference type="ARBA" id="ARBA00004571"/>
    </source>
</evidence>
<dbReference type="InterPro" id="IPR039426">
    <property type="entry name" value="TonB-dep_rcpt-like"/>
</dbReference>
<feature type="chain" id="PRO_5046769850" evidence="12">
    <location>
        <begin position="34"/>
        <end position="703"/>
    </location>
</feature>
<dbReference type="CDD" id="cd01347">
    <property type="entry name" value="ligand_gated_channel"/>
    <property type="match status" value="1"/>
</dbReference>
<evidence type="ECO:0000256" key="10">
    <source>
        <dbReference type="PROSITE-ProRule" id="PRU01360"/>
    </source>
</evidence>
<evidence type="ECO:0000256" key="6">
    <source>
        <dbReference type="ARBA" id="ARBA00023077"/>
    </source>
</evidence>
<dbReference type="InterPro" id="IPR036942">
    <property type="entry name" value="Beta-barrel_TonB_sf"/>
</dbReference>
<keyword evidence="6 11" id="KW-0798">TonB box</keyword>
<evidence type="ECO:0000313" key="16">
    <source>
        <dbReference type="Proteomes" id="UP000614272"/>
    </source>
</evidence>
<dbReference type="Proteomes" id="UP000614272">
    <property type="component" value="Unassembled WGS sequence"/>
</dbReference>
<accession>A0ABQ1RB27</accession>
<evidence type="ECO:0000256" key="9">
    <source>
        <dbReference type="ARBA" id="ARBA00023237"/>
    </source>
</evidence>
<keyword evidence="5 10" id="KW-0812">Transmembrane</keyword>
<reference evidence="16" key="1">
    <citation type="journal article" date="2019" name="Int. J. Syst. Evol. Microbiol.">
        <title>The Global Catalogue of Microorganisms (GCM) 10K type strain sequencing project: providing services to taxonomists for standard genome sequencing and annotation.</title>
        <authorList>
            <consortium name="The Broad Institute Genomics Platform"/>
            <consortium name="The Broad Institute Genome Sequencing Center for Infectious Disease"/>
            <person name="Wu L."/>
            <person name="Ma J."/>
        </authorList>
    </citation>
    <scope>NUCLEOTIDE SEQUENCE [LARGE SCALE GENOMIC DNA]</scope>
    <source>
        <strain evidence="16">CGMCC 1.12923</strain>
    </source>
</reference>